<protein>
    <submittedName>
        <fullName evidence="3">Uncharacterized protein</fullName>
    </submittedName>
</protein>
<dbReference type="OrthoDB" id="9957009at2"/>
<dbReference type="RefSeq" id="WP_034573525.1">
    <property type="nucleotide sequence ID" value="NZ_JRMP02000018.1"/>
</dbReference>
<dbReference type="Proteomes" id="UP000477070">
    <property type="component" value="Unassembled WGS sequence"/>
</dbReference>
<dbReference type="AlphaFoldDB" id="A0A347VNR5"/>
<reference evidence="3 4" key="1">
    <citation type="journal article" date="2014" name="Genome Announc.">
        <title>Draft genome sequences of eight enterohepatic helicobacter species isolated from both laboratory and wild rodents.</title>
        <authorList>
            <person name="Sheh A."/>
            <person name="Shen Z."/>
            <person name="Fox J.G."/>
        </authorList>
    </citation>
    <scope>NUCLEOTIDE SEQUENCE [LARGE SCALE GENOMIC DNA]</scope>
    <source>
        <strain evidence="3 4">MIT 97-6194</strain>
    </source>
</reference>
<keyword evidence="4" id="KW-1185">Reference proteome</keyword>
<comment type="caution">
    <text evidence="3">The sequence shown here is derived from an EMBL/GenBank/DDBJ whole genome shotgun (WGS) entry which is preliminary data.</text>
</comment>
<dbReference type="STRING" id="1548018.LS64_12580"/>
<evidence type="ECO:0000313" key="2">
    <source>
        <dbReference type="EMBL" id="MWV70013.1"/>
    </source>
</evidence>
<dbReference type="Proteomes" id="UP000029714">
    <property type="component" value="Unassembled WGS sequence"/>
</dbReference>
<gene>
    <name evidence="2" type="ORF">DCO61_08380</name>
    <name evidence="3" type="ORF">LS64_009835</name>
</gene>
<feature type="region of interest" description="Disordered" evidence="1">
    <location>
        <begin position="1"/>
        <end position="52"/>
    </location>
</feature>
<name>A0A347VNR5_9HELI</name>
<reference evidence="2 5" key="4">
    <citation type="submission" date="2019-12" db="EMBL/GenBank/DDBJ databases">
        <title>Multi-Generational Helicobacter saguini Isolates.</title>
        <authorList>
            <person name="Mannion A."/>
            <person name="Shen Z."/>
            <person name="Fox J.G."/>
        </authorList>
    </citation>
    <scope>NUCLEOTIDE SEQUENCE [LARGE SCALE GENOMIC DNA]</scope>
    <source>
        <strain evidence="2">16-048</strain>
        <strain evidence="5">16-048 (F4)</strain>
    </source>
</reference>
<evidence type="ECO:0000313" key="5">
    <source>
        <dbReference type="Proteomes" id="UP000477070"/>
    </source>
</evidence>
<proteinExistence type="predicted"/>
<reference evidence="3 4" key="2">
    <citation type="journal article" date="2016" name="Infect. Immun.">
        <title>Helicobacter saguini, a Novel Helicobacter Isolated from Cotton-Top Tamarins with Ulcerative Colitis, Has Proinflammatory Properties and Induces Typhlocolitis and Dysplasia in Gnotobiotic IL-10-/- Mice.</title>
        <authorList>
            <person name="Shen Z."/>
            <person name="Mannion A."/>
            <person name="Whary M.T."/>
            <person name="Muthupalani S."/>
            <person name="Sheh A."/>
            <person name="Feng Y."/>
            <person name="Gong G."/>
            <person name="Vandamme P."/>
            <person name="Holcombe H.R."/>
            <person name="Paster B.J."/>
            <person name="Fox J.G."/>
        </authorList>
    </citation>
    <scope>NUCLEOTIDE SEQUENCE [LARGE SCALE GENOMIC DNA]</scope>
    <source>
        <strain evidence="3 4">MIT 97-6194</strain>
    </source>
</reference>
<evidence type="ECO:0000256" key="1">
    <source>
        <dbReference type="SAM" id="MobiDB-lite"/>
    </source>
</evidence>
<evidence type="ECO:0000313" key="4">
    <source>
        <dbReference type="Proteomes" id="UP000029714"/>
    </source>
</evidence>
<dbReference type="EMBL" id="QBIU01000001">
    <property type="protein sequence ID" value="MWV70013.1"/>
    <property type="molecule type" value="Genomic_DNA"/>
</dbReference>
<reference evidence="3" key="3">
    <citation type="submission" date="2018-04" db="EMBL/GenBank/DDBJ databases">
        <authorList>
            <person name="Sheh A."/>
            <person name="Shen Z."/>
            <person name="Mannion A.J."/>
            <person name="Fox J.G."/>
        </authorList>
    </citation>
    <scope>NUCLEOTIDE SEQUENCE</scope>
    <source>
        <strain evidence="3">MIT 97-6194</strain>
    </source>
</reference>
<evidence type="ECO:0000313" key="3">
    <source>
        <dbReference type="EMBL" id="TLD92714.1"/>
    </source>
</evidence>
<organism evidence="3 4">
    <name type="scientific">Helicobacter saguini</name>
    <dbReference type="NCBI Taxonomy" id="1548018"/>
    <lineage>
        <taxon>Bacteria</taxon>
        <taxon>Pseudomonadati</taxon>
        <taxon>Campylobacterota</taxon>
        <taxon>Epsilonproteobacteria</taxon>
        <taxon>Campylobacterales</taxon>
        <taxon>Helicobacteraceae</taxon>
        <taxon>Helicobacter</taxon>
    </lineage>
</organism>
<sequence length="153" mass="17478">MADLIKEDSIESKVETKAEAKADSKVETQKDSKKIESKKQTKVEAKADSNTLSEKHKNLESFIASLSPQEAKAIKTFINSSVYDTFMTYLEGIFREKDTLIHRINCYCFRAIDDVSIRILGKVYSIKKGEIIYIQKDAYGNSLLKNNKLERIM</sequence>
<dbReference type="EMBL" id="JRMP02000018">
    <property type="protein sequence ID" value="TLD92714.1"/>
    <property type="molecule type" value="Genomic_DNA"/>
</dbReference>
<accession>A0A347VNR5</accession>